<dbReference type="EMBL" id="LNQE01000223">
    <property type="protein sequence ID" value="KUG28401.1"/>
    <property type="molecule type" value="Genomic_DNA"/>
</dbReference>
<sequence length="111" mass="11579">MKTLPLLVALFSLSFACPALAEVFACLGPGGAVLCHVKGDMDQAASLCNAQCPACKNACTARKLVSEGGGTRVRIVPNPEADTSPNTVRPGLDDQETARQIIRDGLVETPK</sequence>
<reference evidence="2" key="1">
    <citation type="journal article" date="2015" name="Proc. Natl. Acad. Sci. U.S.A.">
        <title>Networks of energetic and metabolic interactions define dynamics in microbial communities.</title>
        <authorList>
            <person name="Embree M."/>
            <person name="Liu J.K."/>
            <person name="Al-Bassam M.M."/>
            <person name="Zengler K."/>
        </authorList>
    </citation>
    <scope>NUCLEOTIDE SEQUENCE</scope>
</reference>
<dbReference type="AlphaFoldDB" id="A0A0W8G5X2"/>
<feature type="region of interest" description="Disordered" evidence="1">
    <location>
        <begin position="71"/>
        <end position="95"/>
    </location>
</feature>
<evidence type="ECO:0000256" key="1">
    <source>
        <dbReference type="SAM" id="MobiDB-lite"/>
    </source>
</evidence>
<name>A0A0W8G5X2_9ZZZZ</name>
<comment type="caution">
    <text evidence="2">The sequence shown here is derived from an EMBL/GenBank/DDBJ whole genome shotgun (WGS) entry which is preliminary data.</text>
</comment>
<protein>
    <submittedName>
        <fullName evidence="2">Uncharacterized protein</fullName>
    </submittedName>
</protein>
<evidence type="ECO:0000313" key="2">
    <source>
        <dbReference type="EMBL" id="KUG28401.1"/>
    </source>
</evidence>
<gene>
    <name evidence="2" type="ORF">ASZ90_001741</name>
</gene>
<organism evidence="2">
    <name type="scientific">hydrocarbon metagenome</name>
    <dbReference type="NCBI Taxonomy" id="938273"/>
    <lineage>
        <taxon>unclassified sequences</taxon>
        <taxon>metagenomes</taxon>
        <taxon>ecological metagenomes</taxon>
    </lineage>
</organism>
<accession>A0A0W8G5X2</accession>
<dbReference type="PROSITE" id="PS51257">
    <property type="entry name" value="PROKAR_LIPOPROTEIN"/>
    <property type="match status" value="1"/>
</dbReference>
<proteinExistence type="predicted"/>